<dbReference type="PROSITE" id="PS00117">
    <property type="entry name" value="GAL_P_UDP_TRANSF_I"/>
    <property type="match status" value="1"/>
</dbReference>
<keyword evidence="8 14" id="KW-0479">Metal-binding</keyword>
<accession>A0A401U5W5</accession>
<feature type="binding site" evidence="14">
    <location>
        <position position="52"/>
    </location>
    <ligand>
        <name>Zn(2+)</name>
        <dbReference type="ChEBI" id="CHEBI:29105"/>
    </ligand>
</feature>
<feature type="domain" description="Galactose-1-phosphate uridyl transferase C-terminal" evidence="17">
    <location>
        <begin position="184"/>
        <end position="340"/>
    </location>
</feature>
<keyword evidence="7 15" id="KW-0548">Nucleotidyltransferase</keyword>
<dbReference type="InterPro" id="IPR005850">
    <property type="entry name" value="GalP_Utransf_C"/>
</dbReference>
<feature type="binding site" evidence="14">
    <location>
        <position position="49"/>
    </location>
    <ligand>
        <name>Zn(2+)</name>
        <dbReference type="ChEBI" id="CHEBI:29105"/>
    </ligand>
</feature>
<keyword evidence="11 15" id="KW-0119">Carbohydrate metabolism</keyword>
<evidence type="ECO:0000256" key="15">
    <source>
        <dbReference type="RuleBase" id="RU000506"/>
    </source>
</evidence>
<evidence type="ECO:0000256" key="1">
    <source>
        <dbReference type="ARBA" id="ARBA00001107"/>
    </source>
</evidence>
<proteinExistence type="inferred from homology"/>
<dbReference type="AlphaFoldDB" id="A0A401U5W5"/>
<keyword evidence="6 15" id="KW-0808">Transferase</keyword>
<evidence type="ECO:0000256" key="14">
    <source>
        <dbReference type="PIRSR" id="PIRSR000808-3"/>
    </source>
</evidence>
<evidence type="ECO:0000256" key="10">
    <source>
        <dbReference type="ARBA" id="ARBA00023144"/>
    </source>
</evidence>
<dbReference type="PANTHER" id="PTHR11943">
    <property type="entry name" value="GALACTOSE-1-PHOSPHATE URIDYLYLTRANSFERASE"/>
    <property type="match status" value="1"/>
</dbReference>
<sequence>MSTTEGKWEKRWHPLREEWVVYSAHRNSRPWQGAPPLTTKKTYEHDPGCYLCPGNSRVNGKLNPQYKDIFIFENDLPVVGLEAPIIQESDHTGLYKRASALGVAKVVCYDPRHDMTLSRMKLDNVVKVFESFQEEMAAFEKNPAIKYVHFFENKGEAVGVSNPHPHCQVYATDFTFKFIEQQIRVAKEYEKKNQRNIFEDIITTERMHGVRIIAENDSAIAFIPFFARYAYETMIFPKKAHSSLISMSKEEIIGLSAVFHETVRRMDMNFNMDFPYVMSIMQAPVDGGNYAEFRTHLWLQPPYRQPGLIKYLAGPEIGGGNFMADTMPEDKATELRKINTHNYPYER</sequence>
<evidence type="ECO:0000313" key="19">
    <source>
        <dbReference type="Proteomes" id="UP000288227"/>
    </source>
</evidence>
<evidence type="ECO:0000256" key="11">
    <source>
        <dbReference type="ARBA" id="ARBA00023277"/>
    </source>
</evidence>
<dbReference type="EMBL" id="BHXQ01000001">
    <property type="protein sequence ID" value="GCC50313.1"/>
    <property type="molecule type" value="Genomic_DNA"/>
</dbReference>
<feature type="domain" description="Galactose-1-phosphate uridyl transferase N-terminal" evidence="16">
    <location>
        <begin position="9"/>
        <end position="174"/>
    </location>
</feature>
<name>A0A401U5W5_9BACT</name>
<evidence type="ECO:0000256" key="4">
    <source>
        <dbReference type="ARBA" id="ARBA00012384"/>
    </source>
</evidence>
<dbReference type="RefSeq" id="WP_127120955.1">
    <property type="nucleotide sequence ID" value="NZ_BHXQ01000001.1"/>
</dbReference>
<dbReference type="InterPro" id="IPR001937">
    <property type="entry name" value="GalP_UDPtransf1"/>
</dbReference>
<dbReference type="NCBIfam" id="TIGR00209">
    <property type="entry name" value="galT_1"/>
    <property type="match status" value="1"/>
</dbReference>
<comment type="similarity">
    <text evidence="3 15">Belongs to the galactose-1-phosphate uridylyltransferase type 1 family.</text>
</comment>
<keyword evidence="10 15" id="KW-0299">Galactose metabolism</keyword>
<evidence type="ECO:0000256" key="9">
    <source>
        <dbReference type="ARBA" id="ARBA00022833"/>
    </source>
</evidence>
<feature type="binding site" evidence="14">
    <location>
        <position position="113"/>
    </location>
    <ligand>
        <name>Zn(2+)</name>
        <dbReference type="ChEBI" id="CHEBI:29105"/>
    </ligand>
</feature>
<evidence type="ECO:0000256" key="12">
    <source>
        <dbReference type="NCBIfam" id="TIGR00209"/>
    </source>
</evidence>
<dbReference type="Proteomes" id="UP000288227">
    <property type="component" value="Unassembled WGS sequence"/>
</dbReference>
<reference evidence="18 19" key="1">
    <citation type="submission" date="2018-11" db="EMBL/GenBank/DDBJ databases">
        <title>Chryseotalea sanarue gen. nov., sp., nov., a member of the family Cytophagaceae, isolated from a brackish lake in Hamamatsu Japan.</title>
        <authorList>
            <person name="Maejima Y."/>
            <person name="Iino T."/>
            <person name="Muraguchi Y."/>
            <person name="Fukuda K."/>
            <person name="Ohkuma M."/>
            <person name="Moriuchi R."/>
            <person name="Dohra H."/>
            <person name="Kimbara K."/>
            <person name="Shintani M."/>
        </authorList>
    </citation>
    <scope>NUCLEOTIDE SEQUENCE [LARGE SCALE GENOMIC DNA]</scope>
    <source>
        <strain evidence="18 19">Ys</strain>
    </source>
</reference>
<dbReference type="Pfam" id="PF02744">
    <property type="entry name" value="GalP_UDP_tr_C"/>
    <property type="match status" value="1"/>
</dbReference>
<comment type="catalytic activity">
    <reaction evidence="1 15">
        <text>alpha-D-galactose 1-phosphate + UDP-alpha-D-glucose = alpha-D-glucose 1-phosphate + UDP-alpha-D-galactose</text>
        <dbReference type="Rhea" id="RHEA:13989"/>
        <dbReference type="ChEBI" id="CHEBI:58336"/>
        <dbReference type="ChEBI" id="CHEBI:58601"/>
        <dbReference type="ChEBI" id="CHEBI:58885"/>
        <dbReference type="ChEBI" id="CHEBI:66914"/>
        <dbReference type="EC" id="2.7.7.12"/>
    </reaction>
</comment>
<dbReference type="EC" id="2.7.7.12" evidence="4 12"/>
<evidence type="ECO:0000256" key="7">
    <source>
        <dbReference type="ARBA" id="ARBA00022695"/>
    </source>
</evidence>
<dbReference type="OrthoDB" id="9769064at2"/>
<dbReference type="GO" id="GO:0008108">
    <property type="term" value="F:UDP-glucose:hexose-1-phosphate uridylyltransferase activity"/>
    <property type="evidence" value="ECO:0007669"/>
    <property type="project" value="UniProtKB-UniRule"/>
</dbReference>
<evidence type="ECO:0000256" key="2">
    <source>
        <dbReference type="ARBA" id="ARBA00004947"/>
    </source>
</evidence>
<dbReference type="Gene3D" id="3.30.428.10">
    <property type="entry name" value="HIT-like"/>
    <property type="match status" value="2"/>
</dbReference>
<dbReference type="Pfam" id="PF01087">
    <property type="entry name" value="GalP_UDP_transf"/>
    <property type="match status" value="1"/>
</dbReference>
<evidence type="ECO:0000256" key="5">
    <source>
        <dbReference type="ARBA" id="ARBA00016340"/>
    </source>
</evidence>
<dbReference type="InterPro" id="IPR005849">
    <property type="entry name" value="GalP_Utransf_N"/>
</dbReference>
<dbReference type="InterPro" id="IPR019779">
    <property type="entry name" value="GalP_UDPtransf1_His-AS"/>
</dbReference>
<dbReference type="SUPFAM" id="SSF54197">
    <property type="entry name" value="HIT-like"/>
    <property type="match status" value="2"/>
</dbReference>
<protein>
    <recommendedName>
        <fullName evidence="5 12">Galactose-1-phosphate uridylyltransferase</fullName>
        <ecNumber evidence="4 12">2.7.7.12</ecNumber>
    </recommendedName>
</protein>
<dbReference type="PANTHER" id="PTHR11943:SF1">
    <property type="entry name" value="GALACTOSE-1-PHOSPHATE URIDYLYLTRANSFERASE"/>
    <property type="match status" value="1"/>
</dbReference>
<dbReference type="GO" id="GO:0005737">
    <property type="term" value="C:cytoplasm"/>
    <property type="evidence" value="ECO:0007669"/>
    <property type="project" value="TreeGrafter"/>
</dbReference>
<dbReference type="InterPro" id="IPR036265">
    <property type="entry name" value="HIT-like_sf"/>
</dbReference>
<feature type="binding site" evidence="14">
    <location>
        <position position="164"/>
    </location>
    <ligand>
        <name>Zn(2+)</name>
        <dbReference type="ChEBI" id="CHEBI:29105"/>
    </ligand>
</feature>
<dbReference type="GO" id="GO:0033499">
    <property type="term" value="P:galactose catabolic process via UDP-galactose, Leloir pathway"/>
    <property type="evidence" value="ECO:0007669"/>
    <property type="project" value="TreeGrafter"/>
</dbReference>
<dbReference type="PIRSF" id="PIRSF000808">
    <property type="entry name" value="GalT"/>
    <property type="match status" value="1"/>
</dbReference>
<evidence type="ECO:0000259" key="16">
    <source>
        <dbReference type="Pfam" id="PF01087"/>
    </source>
</evidence>
<keyword evidence="19" id="KW-1185">Reference proteome</keyword>
<gene>
    <name evidence="18" type="primary">galT</name>
    <name evidence="18" type="ORF">SanaruYs_05280</name>
</gene>
<organism evidence="18 19">
    <name type="scientific">Chryseotalea sanaruensis</name>
    <dbReference type="NCBI Taxonomy" id="2482724"/>
    <lineage>
        <taxon>Bacteria</taxon>
        <taxon>Pseudomonadati</taxon>
        <taxon>Bacteroidota</taxon>
        <taxon>Cytophagia</taxon>
        <taxon>Cytophagales</taxon>
        <taxon>Chryseotaleaceae</taxon>
        <taxon>Chryseotalea</taxon>
    </lineage>
</organism>
<keyword evidence="9 14" id="KW-0862">Zinc</keyword>
<comment type="cofactor">
    <cofactor evidence="14">
        <name>Zn(2+)</name>
        <dbReference type="ChEBI" id="CHEBI:29105"/>
    </cofactor>
    <text evidence="14">Binds 1 zinc ion per subunit.</text>
</comment>
<evidence type="ECO:0000256" key="3">
    <source>
        <dbReference type="ARBA" id="ARBA00010951"/>
    </source>
</evidence>
<dbReference type="UniPathway" id="UPA00214"/>
<evidence type="ECO:0000256" key="6">
    <source>
        <dbReference type="ARBA" id="ARBA00022679"/>
    </source>
</evidence>
<evidence type="ECO:0000313" key="18">
    <source>
        <dbReference type="EMBL" id="GCC50313.1"/>
    </source>
</evidence>
<dbReference type="GO" id="GO:0008270">
    <property type="term" value="F:zinc ion binding"/>
    <property type="evidence" value="ECO:0007669"/>
    <property type="project" value="InterPro"/>
</dbReference>
<evidence type="ECO:0000259" key="17">
    <source>
        <dbReference type="Pfam" id="PF02744"/>
    </source>
</evidence>
<evidence type="ECO:0000256" key="13">
    <source>
        <dbReference type="PIRSR" id="PIRSR000808-1"/>
    </source>
</evidence>
<feature type="active site" description="Tele-UMP-histidine intermediate" evidence="13">
    <location>
        <position position="166"/>
    </location>
</feature>
<comment type="caution">
    <text evidence="18">The sequence shown here is derived from an EMBL/GenBank/DDBJ whole genome shotgun (WGS) entry which is preliminary data.</text>
</comment>
<evidence type="ECO:0000256" key="8">
    <source>
        <dbReference type="ARBA" id="ARBA00022723"/>
    </source>
</evidence>
<comment type="pathway">
    <text evidence="2 15">Carbohydrate metabolism; galactose metabolism.</text>
</comment>